<evidence type="ECO:0000313" key="1">
    <source>
        <dbReference type="EMBL" id="KAH8006103.1"/>
    </source>
</evidence>
<dbReference type="Proteomes" id="UP000827872">
    <property type="component" value="Linkage Group LG04"/>
</dbReference>
<sequence>MFCYPAGLVAAFSAVLLASLALSRSAALSCVLTGGLYLALRLFSLEPASPQRAQLVVQPHGRPARIAHRGGGHDAPENTLAAIRQHAKSLVHFSNESKGKEKGNAVREPARLMAGVKTESTGKPGSGRRIWGTFTALDDSKCITP</sequence>
<gene>
    <name evidence="1" type="ORF">K3G42_032003</name>
</gene>
<name>A0ACB8FKX0_9SAUR</name>
<keyword evidence="2" id="KW-1185">Reference proteome</keyword>
<reference evidence="1" key="1">
    <citation type="submission" date="2021-08" db="EMBL/GenBank/DDBJ databases">
        <title>The first chromosome-level gecko genome reveals the dynamic sex chromosomes of Neotropical dwarf geckos (Sphaerodactylidae: Sphaerodactylus).</title>
        <authorList>
            <person name="Pinto B.J."/>
            <person name="Keating S.E."/>
            <person name="Gamble T."/>
        </authorList>
    </citation>
    <scope>NUCLEOTIDE SEQUENCE</scope>
    <source>
        <strain evidence="1">TG3544</strain>
    </source>
</reference>
<proteinExistence type="predicted"/>
<dbReference type="EMBL" id="CM037617">
    <property type="protein sequence ID" value="KAH8006103.1"/>
    <property type="molecule type" value="Genomic_DNA"/>
</dbReference>
<evidence type="ECO:0000313" key="2">
    <source>
        <dbReference type="Proteomes" id="UP000827872"/>
    </source>
</evidence>
<protein>
    <submittedName>
        <fullName evidence="1">Uncharacterized protein</fullName>
    </submittedName>
</protein>
<accession>A0ACB8FKX0</accession>
<organism evidence="1 2">
    <name type="scientific">Sphaerodactylus townsendi</name>
    <dbReference type="NCBI Taxonomy" id="933632"/>
    <lineage>
        <taxon>Eukaryota</taxon>
        <taxon>Metazoa</taxon>
        <taxon>Chordata</taxon>
        <taxon>Craniata</taxon>
        <taxon>Vertebrata</taxon>
        <taxon>Euteleostomi</taxon>
        <taxon>Lepidosauria</taxon>
        <taxon>Squamata</taxon>
        <taxon>Bifurcata</taxon>
        <taxon>Gekkota</taxon>
        <taxon>Sphaerodactylidae</taxon>
        <taxon>Sphaerodactylus</taxon>
    </lineage>
</organism>
<comment type="caution">
    <text evidence="1">The sequence shown here is derived from an EMBL/GenBank/DDBJ whole genome shotgun (WGS) entry which is preliminary data.</text>
</comment>